<dbReference type="InterPro" id="IPR003010">
    <property type="entry name" value="C-N_Hydrolase"/>
</dbReference>
<proteinExistence type="inferred from homology"/>
<gene>
    <name evidence="3" type="ORF">J2S17_002579</name>
</gene>
<evidence type="ECO:0000313" key="4">
    <source>
        <dbReference type="Proteomes" id="UP001238088"/>
    </source>
</evidence>
<dbReference type="CDD" id="cd07583">
    <property type="entry name" value="nitrilase_5"/>
    <property type="match status" value="1"/>
</dbReference>
<reference evidence="3 4" key="1">
    <citation type="submission" date="2023-07" db="EMBL/GenBank/DDBJ databases">
        <title>Genomic Encyclopedia of Type Strains, Phase IV (KMG-IV): sequencing the most valuable type-strain genomes for metagenomic binning, comparative biology and taxonomic classification.</title>
        <authorList>
            <person name="Goeker M."/>
        </authorList>
    </citation>
    <scope>NUCLEOTIDE SEQUENCE [LARGE SCALE GENOMIC DNA]</scope>
    <source>
        <strain evidence="3 4">DSM 23494</strain>
    </source>
</reference>
<dbReference type="Proteomes" id="UP001238088">
    <property type="component" value="Unassembled WGS sequence"/>
</dbReference>
<dbReference type="Gene3D" id="3.60.110.10">
    <property type="entry name" value="Carbon-nitrogen hydrolase"/>
    <property type="match status" value="1"/>
</dbReference>
<sequence>MKFKVACLQMNIAFGNPTVNYQSVESFIHEACQAQDPPDIIVLPEMWTTGYDLTNLNHLADKNGQLTIDFLKKIALKYQVHIVGGSVATQANEKMFNTMIVIDKEGNHVQNYSKLHLFKLMDEHLHLASGADKGMFTIDDETCAGVICYDIRFPEWIRGHVLEGAKAVFVVAEWPTPRLDHWRALLIARAIENQCYIIACNCVGSDPNNEFAGHSIIIDPWGKVLAEGGDEKEIIQAEIDLAEVDKIRDIIPVFSDRRPEYY</sequence>
<dbReference type="PROSITE" id="PS50263">
    <property type="entry name" value="CN_HYDROLASE"/>
    <property type="match status" value="1"/>
</dbReference>
<accession>A0ABU0AIH1</accession>
<protein>
    <submittedName>
        <fullName evidence="3">Amidohydrolase</fullName>
    </submittedName>
</protein>
<dbReference type="Pfam" id="PF00795">
    <property type="entry name" value="CN_hydrolase"/>
    <property type="match status" value="1"/>
</dbReference>
<feature type="domain" description="CN hydrolase" evidence="2">
    <location>
        <begin position="3"/>
        <end position="241"/>
    </location>
</feature>
<dbReference type="PANTHER" id="PTHR23088">
    <property type="entry name" value="NITRILASE-RELATED"/>
    <property type="match status" value="1"/>
</dbReference>
<comment type="similarity">
    <text evidence="1">Belongs to the carbon-nitrogen hydrolase superfamily. NIT1/NIT2 family.</text>
</comment>
<evidence type="ECO:0000256" key="1">
    <source>
        <dbReference type="ARBA" id="ARBA00010613"/>
    </source>
</evidence>
<evidence type="ECO:0000259" key="2">
    <source>
        <dbReference type="PROSITE" id="PS50263"/>
    </source>
</evidence>
<dbReference type="InterPro" id="IPR036526">
    <property type="entry name" value="C-N_Hydrolase_sf"/>
</dbReference>
<dbReference type="EMBL" id="JAUSUB010000010">
    <property type="protein sequence ID" value="MDQ0270694.1"/>
    <property type="molecule type" value="Genomic_DNA"/>
</dbReference>
<name>A0ABU0AIH1_9BACI</name>
<organism evidence="3 4">
    <name type="scientific">Cytobacillus purgationiresistens</name>
    <dbReference type="NCBI Taxonomy" id="863449"/>
    <lineage>
        <taxon>Bacteria</taxon>
        <taxon>Bacillati</taxon>
        <taxon>Bacillota</taxon>
        <taxon>Bacilli</taxon>
        <taxon>Bacillales</taxon>
        <taxon>Bacillaceae</taxon>
        <taxon>Cytobacillus</taxon>
    </lineage>
</organism>
<dbReference type="SUPFAM" id="SSF56317">
    <property type="entry name" value="Carbon-nitrogen hydrolase"/>
    <property type="match status" value="1"/>
</dbReference>
<comment type="caution">
    <text evidence="3">The sequence shown here is derived from an EMBL/GenBank/DDBJ whole genome shotgun (WGS) entry which is preliminary data.</text>
</comment>
<dbReference type="PANTHER" id="PTHR23088:SF27">
    <property type="entry name" value="DEAMINATED GLUTATHIONE AMIDASE"/>
    <property type="match status" value="1"/>
</dbReference>
<evidence type="ECO:0000313" key="3">
    <source>
        <dbReference type="EMBL" id="MDQ0270694.1"/>
    </source>
</evidence>
<keyword evidence="4" id="KW-1185">Reference proteome</keyword>
<dbReference type="RefSeq" id="WP_307475327.1">
    <property type="nucleotide sequence ID" value="NZ_JAUSUB010000010.1"/>
</dbReference>